<feature type="region of interest" description="Disordered" evidence="6">
    <location>
        <begin position="171"/>
        <end position="255"/>
    </location>
</feature>
<keyword evidence="5" id="KW-0539">Nucleus</keyword>
<comment type="caution">
    <text evidence="8">The sequence shown here is derived from an EMBL/GenBank/DDBJ whole genome shotgun (WGS) entry which is preliminary data.</text>
</comment>
<evidence type="ECO:0000256" key="3">
    <source>
        <dbReference type="ARBA" id="ARBA00023125"/>
    </source>
</evidence>
<feature type="compositionally biased region" description="Low complexity" evidence="6">
    <location>
        <begin position="428"/>
        <end position="440"/>
    </location>
</feature>
<protein>
    <recommendedName>
        <fullName evidence="7">BZIP domain-containing protein</fullName>
    </recommendedName>
</protein>
<dbReference type="GO" id="GO:0000981">
    <property type="term" value="F:DNA-binding transcription factor activity, RNA polymerase II-specific"/>
    <property type="evidence" value="ECO:0007669"/>
    <property type="project" value="TreeGrafter"/>
</dbReference>
<keyword evidence="2" id="KW-0805">Transcription regulation</keyword>
<keyword evidence="4" id="KW-0804">Transcription</keyword>
<dbReference type="PANTHER" id="PTHR46004:SF3">
    <property type="entry name" value="CYCLIC AMP RESPONSE ELEMENT-BINDING PROTEIN A"/>
    <property type="match status" value="1"/>
</dbReference>
<evidence type="ECO:0000256" key="6">
    <source>
        <dbReference type="SAM" id="MobiDB-lite"/>
    </source>
</evidence>
<dbReference type="SUPFAM" id="SSF57959">
    <property type="entry name" value="Leucine zipper domain"/>
    <property type="match status" value="1"/>
</dbReference>
<feature type="region of interest" description="Disordered" evidence="6">
    <location>
        <begin position="349"/>
        <end position="374"/>
    </location>
</feature>
<dbReference type="SMART" id="SM00338">
    <property type="entry name" value="BRLZ"/>
    <property type="match status" value="1"/>
</dbReference>
<dbReference type="InterPro" id="IPR004827">
    <property type="entry name" value="bZIP"/>
</dbReference>
<feature type="compositionally biased region" description="Low complexity" evidence="6">
    <location>
        <begin position="171"/>
        <end position="247"/>
    </location>
</feature>
<evidence type="ECO:0000256" key="2">
    <source>
        <dbReference type="ARBA" id="ARBA00023015"/>
    </source>
</evidence>
<name>A0A9W8KVG0_9FUNG</name>
<evidence type="ECO:0000256" key="5">
    <source>
        <dbReference type="ARBA" id="ARBA00023242"/>
    </source>
</evidence>
<dbReference type="InterPro" id="IPR046347">
    <property type="entry name" value="bZIP_sf"/>
</dbReference>
<dbReference type="EMBL" id="JANBTW010000164">
    <property type="protein sequence ID" value="KAJ2669073.1"/>
    <property type="molecule type" value="Genomic_DNA"/>
</dbReference>
<organism evidence="8 9">
    <name type="scientific">Coemansia spiralis</name>
    <dbReference type="NCBI Taxonomy" id="417178"/>
    <lineage>
        <taxon>Eukaryota</taxon>
        <taxon>Fungi</taxon>
        <taxon>Fungi incertae sedis</taxon>
        <taxon>Zoopagomycota</taxon>
        <taxon>Kickxellomycotina</taxon>
        <taxon>Kickxellomycetes</taxon>
        <taxon>Kickxellales</taxon>
        <taxon>Kickxellaceae</taxon>
        <taxon>Coemansia</taxon>
    </lineage>
</organism>
<evidence type="ECO:0000313" key="8">
    <source>
        <dbReference type="EMBL" id="KAJ2669073.1"/>
    </source>
</evidence>
<reference evidence="8" key="1">
    <citation type="submission" date="2022-07" db="EMBL/GenBank/DDBJ databases">
        <title>Phylogenomic reconstructions and comparative analyses of Kickxellomycotina fungi.</title>
        <authorList>
            <person name="Reynolds N.K."/>
            <person name="Stajich J.E."/>
            <person name="Barry K."/>
            <person name="Grigoriev I.V."/>
            <person name="Crous P."/>
            <person name="Smith M.E."/>
        </authorList>
    </citation>
    <scope>NUCLEOTIDE SEQUENCE</scope>
    <source>
        <strain evidence="8">NRRL 3115</strain>
    </source>
</reference>
<dbReference type="Pfam" id="PF00170">
    <property type="entry name" value="bZIP_1"/>
    <property type="match status" value="1"/>
</dbReference>
<evidence type="ECO:0000313" key="9">
    <source>
        <dbReference type="Proteomes" id="UP001151518"/>
    </source>
</evidence>
<dbReference type="GO" id="GO:0035497">
    <property type="term" value="F:cAMP response element binding"/>
    <property type="evidence" value="ECO:0007669"/>
    <property type="project" value="TreeGrafter"/>
</dbReference>
<keyword evidence="3" id="KW-0238">DNA-binding</keyword>
<evidence type="ECO:0000259" key="7">
    <source>
        <dbReference type="PROSITE" id="PS50217"/>
    </source>
</evidence>
<dbReference type="Gene3D" id="1.20.5.170">
    <property type="match status" value="1"/>
</dbReference>
<dbReference type="GO" id="GO:0005634">
    <property type="term" value="C:nucleus"/>
    <property type="evidence" value="ECO:0007669"/>
    <property type="project" value="UniProtKB-SubCell"/>
</dbReference>
<comment type="subcellular location">
    <subcellularLocation>
        <location evidence="1">Nucleus</location>
    </subcellularLocation>
</comment>
<feature type="domain" description="BZIP" evidence="7">
    <location>
        <begin position="277"/>
        <end position="340"/>
    </location>
</feature>
<dbReference type="OrthoDB" id="5571888at2759"/>
<feature type="compositionally biased region" description="Polar residues" evidence="6">
    <location>
        <begin position="349"/>
        <end position="359"/>
    </location>
</feature>
<dbReference type="PANTHER" id="PTHR46004">
    <property type="entry name" value="CYCLIC AMP RESPONSE ELEMENT-BINDING PROTEIN A"/>
    <property type="match status" value="1"/>
</dbReference>
<dbReference type="PROSITE" id="PS50217">
    <property type="entry name" value="BZIP"/>
    <property type="match status" value="1"/>
</dbReference>
<accession>A0A9W8KVG0</accession>
<evidence type="ECO:0000256" key="4">
    <source>
        <dbReference type="ARBA" id="ARBA00023163"/>
    </source>
</evidence>
<feature type="compositionally biased region" description="Basic and acidic residues" evidence="6">
    <location>
        <begin position="418"/>
        <end position="427"/>
    </location>
</feature>
<gene>
    <name evidence="8" type="ORF">GGI25_006270</name>
</gene>
<dbReference type="Proteomes" id="UP001151518">
    <property type="component" value="Unassembled WGS sequence"/>
</dbReference>
<feature type="compositionally biased region" description="Low complexity" evidence="6">
    <location>
        <begin position="361"/>
        <end position="373"/>
    </location>
</feature>
<dbReference type="AlphaFoldDB" id="A0A9W8KVG0"/>
<dbReference type="CDD" id="cd14810">
    <property type="entry name" value="bZIP_u1"/>
    <property type="match status" value="1"/>
</dbReference>
<dbReference type="PROSITE" id="PS00036">
    <property type="entry name" value="BZIP_BASIC"/>
    <property type="match status" value="1"/>
</dbReference>
<evidence type="ECO:0000256" key="1">
    <source>
        <dbReference type="ARBA" id="ARBA00004123"/>
    </source>
</evidence>
<sequence length="558" mass="57790">MDDSFNAYINQFLVDSSADANTSAQSGASMDVDKANALGNDLLLQLLLNSVSSSTAATIDPSSLNGLAINNTNDLYSPAAIDTTALAAPAAADTPDNNPLLTAALLSALGPFQNAASTTAKSGQFASAAADMHGEEAMLIDNPLSATTQATVASESEHAISAALSLAKSSNIPASSSAQKAKATKQKAASRANGSTSKSSSAGAQKRAAAASTVNEATAPAKKKATTSSAASSAASTADVSAVNSSSLDPENMDEDELNNADFAAADEMDGIDLKSLTSKERRQLRNKISARNFRVRRKEYITNLEAEVRMHKEEADGLRKNLVQSKKDNQQLREEVQRLKQKLNAMSLSQSTTLSLPRQSAATTTTTATTSTQKPLVKPTIAAAPTSSVTPISASPIIASATPLPATASMARFNPHKDVSQADAKKSTTAGGSSASTAANEGWAPKSGRSGYIAVNTTMLPASYGATFDELAKEAFRRKAVDALLDIGNDDCSIAQEQQQQQQANGTAHAFDIEAHFAFASMALSAASIIAETILPQLALESSFALSRLNTPPSTVL</sequence>
<feature type="region of interest" description="Disordered" evidence="6">
    <location>
        <begin position="418"/>
        <end position="445"/>
    </location>
</feature>
<proteinExistence type="predicted"/>